<dbReference type="GO" id="GO:0005886">
    <property type="term" value="C:plasma membrane"/>
    <property type="evidence" value="ECO:0007669"/>
    <property type="project" value="UniProtKB-SubCell"/>
</dbReference>
<feature type="transmembrane region" description="Helical" evidence="7">
    <location>
        <begin position="60"/>
        <end position="77"/>
    </location>
</feature>
<evidence type="ECO:0000256" key="2">
    <source>
        <dbReference type="ARBA" id="ARBA00022448"/>
    </source>
</evidence>
<feature type="transmembrane region" description="Helical" evidence="7">
    <location>
        <begin position="84"/>
        <end position="102"/>
    </location>
</feature>
<dbReference type="PANTHER" id="PTHR43124">
    <property type="entry name" value="PURINE EFFLUX PUMP PBUE"/>
    <property type="match status" value="1"/>
</dbReference>
<dbReference type="EMBL" id="NGLE02000001">
    <property type="protein sequence ID" value="MEI5993131.1"/>
    <property type="molecule type" value="Genomic_DNA"/>
</dbReference>
<keyword evidence="4 7" id="KW-0812">Transmembrane</keyword>
<feature type="transmembrane region" description="Helical" evidence="7">
    <location>
        <begin position="291"/>
        <end position="310"/>
    </location>
</feature>
<keyword evidence="6 7" id="KW-0472">Membrane</keyword>
<protein>
    <recommendedName>
        <fullName evidence="8">Major facilitator superfamily (MFS) profile domain-containing protein</fullName>
    </recommendedName>
</protein>
<dbReference type="RefSeq" id="WP_086331797.1">
    <property type="nucleotide sequence ID" value="NZ_NGLE02000001.1"/>
</dbReference>
<gene>
    <name evidence="9" type="ORF">A5880_000672</name>
    <name evidence="10" type="ORF">A5880_002949</name>
</gene>
<dbReference type="InterPro" id="IPR036259">
    <property type="entry name" value="MFS_trans_sf"/>
</dbReference>
<reference evidence="10" key="1">
    <citation type="submission" date="2017-05" db="EMBL/GenBank/DDBJ databases">
        <title>The Genome Sequence of Enterococcus sp. 4G2_DIV0659.</title>
        <authorList>
            <consortium name="The Broad Institute Genomics Platform"/>
            <consortium name="The Broad Institute Genomic Center for Infectious Diseases"/>
            <person name="Earl A."/>
            <person name="Manson A."/>
            <person name="Schwartman J."/>
            <person name="Gilmore M."/>
            <person name="Abouelleil A."/>
            <person name="Cao P."/>
            <person name="Chapman S."/>
            <person name="Cusick C."/>
            <person name="Shea T."/>
            <person name="Young S."/>
            <person name="Neafsey D."/>
            <person name="Nusbaum C."/>
            <person name="Birren B."/>
        </authorList>
    </citation>
    <scope>NUCLEOTIDE SEQUENCE [LARGE SCALE GENOMIC DNA]</scope>
    <source>
        <strain evidence="10">4G2_DIV0659</strain>
    </source>
</reference>
<feature type="transmembrane region" description="Helical" evidence="7">
    <location>
        <begin position="258"/>
        <end position="279"/>
    </location>
</feature>
<dbReference type="Proteomes" id="UP000195139">
    <property type="component" value="Unassembled WGS sequence"/>
</dbReference>
<feature type="transmembrane region" description="Helical" evidence="7">
    <location>
        <begin position="170"/>
        <end position="191"/>
    </location>
</feature>
<dbReference type="PROSITE" id="PS00217">
    <property type="entry name" value="SUGAR_TRANSPORT_2"/>
    <property type="match status" value="1"/>
</dbReference>
<evidence type="ECO:0000256" key="5">
    <source>
        <dbReference type="ARBA" id="ARBA00022989"/>
    </source>
</evidence>
<dbReference type="STRING" id="1834181.A5880_002949"/>
<feature type="transmembrane region" description="Helical" evidence="7">
    <location>
        <begin position="316"/>
        <end position="340"/>
    </location>
</feature>
<feature type="transmembrane region" description="Helical" evidence="7">
    <location>
        <begin position="12"/>
        <end position="31"/>
    </location>
</feature>
<keyword evidence="5 7" id="KW-1133">Transmembrane helix</keyword>
<comment type="caution">
    <text evidence="10">The sequence shown here is derived from an EMBL/GenBank/DDBJ whole genome shotgun (WGS) entry which is preliminary data.</text>
</comment>
<dbReference type="PROSITE" id="PS50850">
    <property type="entry name" value="MFS"/>
    <property type="match status" value="1"/>
</dbReference>
<sequence>MEEIKKSNRRTPYWKQIIYILTIGWIVIWIYRTLLTPIYPIISQYFGGASDAQLGNISSFYFLGYVCMQIPSGLLVDKLGKKQIMIPGFLLFGLGALIVGLAQNIGTVFLGSVLAGLGCGTYYGVAYSLTAEYVPVSKRSLATAIVNSGTAIGSGLGLISSSYLVRTGVLPWQILVFGSCLLILLAVLLFLRYIRLERPQKENDLLPERKETKPISIKSLVKPRMISAYILYFSTLYTYYLIDTWLPNFLETEKGFSGTSVGLACSLVFFTAIPGALIFSRFADRIPTKKVQLIILLELIAASVLFLTVTTTNQTVLVFGIMAYGFFGKLAVEPIIISWLGESAPKGNVATMYGVFNFFGMSASVIVPTVTGTISDITGSKLYAFYLAILIIIMGTFLFYLINRTVGEKHEIERKS</sequence>
<dbReference type="InterPro" id="IPR050189">
    <property type="entry name" value="MFS_Efflux_Transporters"/>
</dbReference>
<proteinExistence type="predicted"/>
<dbReference type="AlphaFoldDB" id="A0A242C686"/>
<dbReference type="OrthoDB" id="9773404at2"/>
<evidence type="ECO:0000256" key="4">
    <source>
        <dbReference type="ARBA" id="ARBA00022692"/>
    </source>
</evidence>
<accession>A0A242C686</accession>
<keyword evidence="11" id="KW-1185">Reference proteome</keyword>
<evidence type="ECO:0000313" key="10">
    <source>
        <dbReference type="EMBL" id="OTO05774.1"/>
    </source>
</evidence>
<feature type="transmembrane region" description="Helical" evidence="7">
    <location>
        <begin position="383"/>
        <end position="402"/>
    </location>
</feature>
<keyword evidence="3" id="KW-1003">Cell membrane</keyword>
<dbReference type="GO" id="GO:0022857">
    <property type="term" value="F:transmembrane transporter activity"/>
    <property type="evidence" value="ECO:0007669"/>
    <property type="project" value="InterPro"/>
</dbReference>
<dbReference type="PANTHER" id="PTHR43124:SF3">
    <property type="entry name" value="CHLORAMPHENICOL EFFLUX PUMP RV0191"/>
    <property type="match status" value="1"/>
</dbReference>
<evidence type="ECO:0000259" key="8">
    <source>
        <dbReference type="PROSITE" id="PS50850"/>
    </source>
</evidence>
<dbReference type="Gene3D" id="1.20.1250.20">
    <property type="entry name" value="MFS general substrate transporter like domains"/>
    <property type="match status" value="1"/>
</dbReference>
<name>A0A242C686_9ENTE</name>
<feature type="transmembrane region" description="Helical" evidence="7">
    <location>
        <begin position="352"/>
        <end position="371"/>
    </location>
</feature>
<dbReference type="InterPro" id="IPR011701">
    <property type="entry name" value="MFS"/>
</dbReference>
<evidence type="ECO:0000313" key="11">
    <source>
        <dbReference type="Proteomes" id="UP000195139"/>
    </source>
</evidence>
<feature type="transmembrane region" description="Helical" evidence="7">
    <location>
        <begin position="108"/>
        <end position="129"/>
    </location>
</feature>
<feature type="transmembrane region" description="Helical" evidence="7">
    <location>
        <begin position="226"/>
        <end position="246"/>
    </location>
</feature>
<evidence type="ECO:0000256" key="6">
    <source>
        <dbReference type="ARBA" id="ARBA00023136"/>
    </source>
</evidence>
<feature type="domain" description="Major facilitator superfamily (MFS) profile" evidence="8">
    <location>
        <begin position="17"/>
        <end position="406"/>
    </location>
</feature>
<dbReference type="SUPFAM" id="SSF103473">
    <property type="entry name" value="MFS general substrate transporter"/>
    <property type="match status" value="1"/>
</dbReference>
<reference evidence="9 11" key="2">
    <citation type="submission" date="2018-07" db="EMBL/GenBank/DDBJ databases">
        <title>The Genome Sequence of Enterococcus sp. DIV0659b.</title>
        <authorList>
            <consortium name="The Broad Institute Genomics Platform"/>
            <consortium name="The Broad Institute Genomic Center for Infectious Diseases"/>
            <person name="Earl A."/>
            <person name="Manson A."/>
            <person name="Schwartman J."/>
            <person name="Gilmore M."/>
            <person name="Abouelleil A."/>
            <person name="Cao P."/>
            <person name="Chapman S."/>
            <person name="Cusick C."/>
            <person name="Shea T."/>
            <person name="Young S."/>
            <person name="Neafsey D."/>
            <person name="Nusbaum C."/>
            <person name="Birren B."/>
        </authorList>
    </citation>
    <scope>NUCLEOTIDE SEQUENCE [LARGE SCALE GENOMIC DNA]</scope>
    <source>
        <strain evidence="9 11">4G2_DIV0659</strain>
    </source>
</reference>
<evidence type="ECO:0000256" key="7">
    <source>
        <dbReference type="SAM" id="Phobius"/>
    </source>
</evidence>
<evidence type="ECO:0000256" key="1">
    <source>
        <dbReference type="ARBA" id="ARBA00004651"/>
    </source>
</evidence>
<organism evidence="10">
    <name type="scientific">Candidatus Enterococcus mansonii</name>
    <dbReference type="NCBI Taxonomy" id="1834181"/>
    <lineage>
        <taxon>Bacteria</taxon>
        <taxon>Bacillati</taxon>
        <taxon>Bacillota</taxon>
        <taxon>Bacilli</taxon>
        <taxon>Lactobacillales</taxon>
        <taxon>Enterococcaceae</taxon>
        <taxon>Enterococcus</taxon>
    </lineage>
</organism>
<keyword evidence="2" id="KW-0813">Transport</keyword>
<comment type="subcellular location">
    <subcellularLocation>
        <location evidence="1">Cell membrane</location>
        <topology evidence="1">Multi-pass membrane protein</topology>
    </subcellularLocation>
</comment>
<dbReference type="InterPro" id="IPR005829">
    <property type="entry name" value="Sugar_transporter_CS"/>
</dbReference>
<dbReference type="EMBL" id="NGLE01000004">
    <property type="protein sequence ID" value="OTO05774.1"/>
    <property type="molecule type" value="Genomic_DNA"/>
</dbReference>
<dbReference type="InterPro" id="IPR020846">
    <property type="entry name" value="MFS_dom"/>
</dbReference>
<evidence type="ECO:0000256" key="3">
    <source>
        <dbReference type="ARBA" id="ARBA00022475"/>
    </source>
</evidence>
<dbReference type="Pfam" id="PF07690">
    <property type="entry name" value="MFS_1"/>
    <property type="match status" value="1"/>
</dbReference>
<feature type="transmembrane region" description="Helical" evidence="7">
    <location>
        <begin position="141"/>
        <end position="164"/>
    </location>
</feature>
<evidence type="ECO:0000313" key="9">
    <source>
        <dbReference type="EMBL" id="MEI5993131.1"/>
    </source>
</evidence>